<evidence type="ECO:0000256" key="1">
    <source>
        <dbReference type="ARBA" id="ARBA00023115"/>
    </source>
</evidence>
<comment type="caution">
    <text evidence="2">The sequence shown here is derived from an EMBL/GenBank/DDBJ whole genome shotgun (WGS) entry which is preliminary data.</text>
</comment>
<evidence type="ECO:0008006" key="4">
    <source>
        <dbReference type="Google" id="ProtNLM"/>
    </source>
</evidence>
<dbReference type="Gene3D" id="3.40.50.150">
    <property type="entry name" value="Vaccinia Virus protein VP39"/>
    <property type="match status" value="1"/>
</dbReference>
<gene>
    <name evidence="2" type="ORF">HNR26_000925</name>
</gene>
<dbReference type="PANTHER" id="PTHR43317:SF3">
    <property type="entry name" value="BLR2883 PROTEIN"/>
    <property type="match status" value="1"/>
</dbReference>
<accession>A0A7W8HNZ8</accession>
<dbReference type="GO" id="GO:0006596">
    <property type="term" value="P:polyamine biosynthetic process"/>
    <property type="evidence" value="ECO:0007669"/>
    <property type="project" value="UniProtKB-KW"/>
</dbReference>
<dbReference type="EMBL" id="JACHGA010000002">
    <property type="protein sequence ID" value="MBB5274881.1"/>
    <property type="molecule type" value="Genomic_DNA"/>
</dbReference>
<protein>
    <recommendedName>
        <fullName evidence="4">Spermidine synthase</fullName>
    </recommendedName>
</protein>
<evidence type="ECO:0000313" key="3">
    <source>
        <dbReference type="Proteomes" id="UP000550895"/>
    </source>
</evidence>
<dbReference type="Proteomes" id="UP000550895">
    <property type="component" value="Unassembled WGS sequence"/>
</dbReference>
<name>A0A7W8HNZ8_9HYPH</name>
<organism evidence="2 3">
    <name type="scientific">Rhizobium rosettiformans</name>
    <dbReference type="NCBI Taxonomy" id="1368430"/>
    <lineage>
        <taxon>Bacteria</taxon>
        <taxon>Pseudomonadati</taxon>
        <taxon>Pseudomonadota</taxon>
        <taxon>Alphaproteobacteria</taxon>
        <taxon>Hyphomicrobiales</taxon>
        <taxon>Rhizobiaceae</taxon>
        <taxon>Rhizobium/Agrobacterium group</taxon>
        <taxon>Rhizobium</taxon>
    </lineage>
</organism>
<dbReference type="PANTHER" id="PTHR43317">
    <property type="entry name" value="THERMOSPERMINE SYNTHASE ACAULIS5"/>
    <property type="match status" value="1"/>
</dbReference>
<dbReference type="InterPro" id="IPR029063">
    <property type="entry name" value="SAM-dependent_MTases_sf"/>
</dbReference>
<dbReference type="SUPFAM" id="SSF53335">
    <property type="entry name" value="S-adenosyl-L-methionine-dependent methyltransferases"/>
    <property type="match status" value="1"/>
</dbReference>
<dbReference type="AlphaFoldDB" id="A0A7W8HNZ8"/>
<dbReference type="Pfam" id="PF01564">
    <property type="entry name" value="Spermine_synth"/>
    <property type="match status" value="1"/>
</dbReference>
<keyword evidence="1" id="KW-0620">Polyamine biosynthesis</keyword>
<evidence type="ECO:0000313" key="2">
    <source>
        <dbReference type="EMBL" id="MBB5274881.1"/>
    </source>
</evidence>
<proteinExistence type="predicted"/>
<reference evidence="2 3" key="1">
    <citation type="submission" date="2020-08" db="EMBL/GenBank/DDBJ databases">
        <title>Genomic Encyclopedia of Type Strains, Phase IV (KMG-IV): sequencing the most valuable type-strain genomes for metagenomic binning, comparative biology and taxonomic classification.</title>
        <authorList>
            <person name="Goeker M."/>
        </authorList>
    </citation>
    <scope>NUCLEOTIDE SEQUENCE [LARGE SCALE GENOMIC DNA]</scope>
    <source>
        <strain evidence="2 3">DSM 26376</strain>
    </source>
</reference>
<sequence>MDSLLGYQSTGAMAGRKKLSPEAALPASLEDDERYACDIERRCRLVIRAATIIIRTSPMLPWIQLDTAKIPGGGELRLKQRGTEFSIMLGTNELMNSRLSGSEEALATLAYERIATHKRPHILIGGLGMGFTLRAALAVLPEDSTVTVAELVPAVVDWARGPMAEIYAGSLDDPRVAIHIGDVGALIARSKGVFDAILLDVDNGPDGLTREENDGLYSHEGIRKSKSALTRDGVLGVWSQGPDPRFTRRLKDCGYGVEEIPVRAGRTGRGKKHMIWMAKS</sequence>
<keyword evidence="3" id="KW-1185">Reference proteome</keyword>